<accession>A0A6J7WYG0</accession>
<gene>
    <name evidence="1" type="ORF">UFOVP378_46</name>
</gene>
<sequence>MTRQELIQELMEDSQTYCCYCGAPKVRFGCCGENHFETFAEMNKETQESILSDMASEVSDFWKDYVPEPVKPAQSPIKTFHGGKPWPVQDQHMNITTTYDEAMVKAMIAEAVAKEREACAKLANDFKAFHGDVIADAIRARSNT</sequence>
<proteinExistence type="predicted"/>
<evidence type="ECO:0000313" key="1">
    <source>
        <dbReference type="EMBL" id="CAB5223036.1"/>
    </source>
</evidence>
<organism evidence="1">
    <name type="scientific">uncultured Caudovirales phage</name>
    <dbReference type="NCBI Taxonomy" id="2100421"/>
    <lineage>
        <taxon>Viruses</taxon>
        <taxon>Duplodnaviria</taxon>
        <taxon>Heunggongvirae</taxon>
        <taxon>Uroviricota</taxon>
        <taxon>Caudoviricetes</taxon>
        <taxon>Peduoviridae</taxon>
        <taxon>Maltschvirus</taxon>
        <taxon>Maltschvirus maltsch</taxon>
    </lineage>
</organism>
<reference evidence="1" key="1">
    <citation type="submission" date="2020-05" db="EMBL/GenBank/DDBJ databases">
        <authorList>
            <person name="Chiriac C."/>
            <person name="Salcher M."/>
            <person name="Ghai R."/>
            <person name="Kavagutti S V."/>
        </authorList>
    </citation>
    <scope>NUCLEOTIDE SEQUENCE</scope>
</reference>
<protein>
    <submittedName>
        <fullName evidence="1">Uncharacterized protein</fullName>
    </submittedName>
</protein>
<name>A0A6J7WYG0_9CAUD</name>
<dbReference type="EMBL" id="LR798306">
    <property type="protein sequence ID" value="CAB5223036.1"/>
    <property type="molecule type" value="Genomic_DNA"/>
</dbReference>